<protein>
    <recommendedName>
        <fullName evidence="2">Type IX secretion system protein PorQ</fullName>
    </recommendedName>
</protein>
<sequence length="377" mass="41861">MSADLLLLHTDIKSYTVIRKLSLQLLILLSVFSFLNVRAQIGGTSTYRFLNLPNSPRVAAMGGNFVAISDNDLSVGLNNPSLITGEMHNAVSLNFVDYFSDINYGFASYSRTYEKAGSFAASMQYINYGRFTYTDETGILAEDAGEFSAGEFALVLGWGRRLDSLFSIGANLKTIYSSFETYNSFGLGVDVAGSYHSPSGFTASLIARNIGTQLKTYTAGNNEPLPFEIQLGISKRLQHLPFRYSVLLTNLQKWDLTYYDPAEDEIDPFTGEVKTKSKAGEFADKAMRHVVIGGEFIPTKNFSFRLGYNYQRRQEMKVHSKRSTVGFSWGIGLRVLKFNFSYARSAYHLAGSPNFLSVAFNLSDFSDNRKSADGGLQ</sequence>
<name>A0A644TQB3_9ZZZZ</name>
<dbReference type="AlphaFoldDB" id="A0A644TQB3"/>
<comment type="caution">
    <text evidence="1">The sequence shown here is derived from an EMBL/GenBank/DDBJ whole genome shotgun (WGS) entry which is preliminary data.</text>
</comment>
<gene>
    <name evidence="1" type="ORF">SDC9_14930</name>
</gene>
<organism evidence="1">
    <name type="scientific">bioreactor metagenome</name>
    <dbReference type="NCBI Taxonomy" id="1076179"/>
    <lineage>
        <taxon>unclassified sequences</taxon>
        <taxon>metagenomes</taxon>
        <taxon>ecological metagenomes</taxon>
    </lineage>
</organism>
<evidence type="ECO:0000313" key="1">
    <source>
        <dbReference type="EMBL" id="MPL69196.1"/>
    </source>
</evidence>
<dbReference type="EMBL" id="VSSQ01000045">
    <property type="protein sequence ID" value="MPL69196.1"/>
    <property type="molecule type" value="Genomic_DNA"/>
</dbReference>
<accession>A0A644TQB3</accession>
<proteinExistence type="predicted"/>
<dbReference type="Gene3D" id="2.40.160.60">
    <property type="entry name" value="Outer membrane protein transport protein (OMPP1/FadL/TodX)"/>
    <property type="match status" value="2"/>
</dbReference>
<reference evidence="1" key="1">
    <citation type="submission" date="2019-08" db="EMBL/GenBank/DDBJ databases">
        <authorList>
            <person name="Kucharzyk K."/>
            <person name="Murdoch R.W."/>
            <person name="Higgins S."/>
            <person name="Loffler F."/>
        </authorList>
    </citation>
    <scope>NUCLEOTIDE SEQUENCE</scope>
</reference>
<dbReference type="NCBIfam" id="NF033711">
    <property type="entry name" value="T9SS_PorQ"/>
    <property type="match status" value="1"/>
</dbReference>
<evidence type="ECO:0008006" key="2">
    <source>
        <dbReference type="Google" id="ProtNLM"/>
    </source>
</evidence>
<dbReference type="SUPFAM" id="SSF56935">
    <property type="entry name" value="Porins"/>
    <property type="match status" value="1"/>
</dbReference>
<dbReference type="NCBIfam" id="NF033709">
    <property type="entry name" value="PorV_fam"/>
    <property type="match status" value="1"/>
</dbReference>